<dbReference type="AlphaFoldDB" id="A0A9P4S7P5"/>
<comment type="subcellular location">
    <subcellularLocation>
        <location evidence="1">Cytoplasm</location>
    </subcellularLocation>
</comment>
<dbReference type="PANTHER" id="PTHR11805">
    <property type="entry name" value="CYSTEINE-RICH PDZ-BINDING PROTEIN"/>
    <property type="match status" value="1"/>
</dbReference>
<dbReference type="InterPro" id="IPR019367">
    <property type="entry name" value="PDZ-binding_CRIPT"/>
</dbReference>
<keyword evidence="11" id="KW-1185">Reference proteome</keyword>
<evidence type="ECO:0000256" key="9">
    <source>
        <dbReference type="SAM" id="MobiDB-lite"/>
    </source>
</evidence>
<name>A0A9P4S7P5_9PEZI</name>
<evidence type="ECO:0000256" key="8">
    <source>
        <dbReference type="ARBA" id="ARBA00032518"/>
    </source>
</evidence>
<protein>
    <recommendedName>
        <fullName evidence="3">Cysteine-rich PDZ-binding protein</fullName>
    </recommendedName>
    <alternativeName>
        <fullName evidence="8">Cysteine-rich interactor of PDZ three</fullName>
    </alternativeName>
</protein>
<evidence type="ECO:0000256" key="4">
    <source>
        <dbReference type="ARBA" id="ARBA00022490"/>
    </source>
</evidence>
<reference evidence="10" key="1">
    <citation type="journal article" date="2020" name="Stud. Mycol.">
        <title>101 Dothideomycetes genomes: a test case for predicting lifestyles and emergence of pathogens.</title>
        <authorList>
            <person name="Haridas S."/>
            <person name="Albert R."/>
            <person name="Binder M."/>
            <person name="Bloem J."/>
            <person name="Labutti K."/>
            <person name="Salamov A."/>
            <person name="Andreopoulos B."/>
            <person name="Baker S."/>
            <person name="Barry K."/>
            <person name="Bills G."/>
            <person name="Bluhm B."/>
            <person name="Cannon C."/>
            <person name="Castanera R."/>
            <person name="Culley D."/>
            <person name="Daum C."/>
            <person name="Ezra D."/>
            <person name="Gonzalez J."/>
            <person name="Henrissat B."/>
            <person name="Kuo A."/>
            <person name="Liang C."/>
            <person name="Lipzen A."/>
            <person name="Lutzoni F."/>
            <person name="Magnuson J."/>
            <person name="Mondo S."/>
            <person name="Nolan M."/>
            <person name="Ohm R."/>
            <person name="Pangilinan J."/>
            <person name="Park H.-J."/>
            <person name="Ramirez L."/>
            <person name="Alfaro M."/>
            <person name="Sun H."/>
            <person name="Tritt A."/>
            <person name="Yoshinaga Y."/>
            <person name="Zwiers L.-H."/>
            <person name="Turgeon B."/>
            <person name="Goodwin S."/>
            <person name="Spatafora J."/>
            <person name="Crous P."/>
            <person name="Grigoriev I."/>
        </authorList>
    </citation>
    <scope>NUCLEOTIDE SEQUENCE</scope>
    <source>
        <strain evidence="10">CBS 101060</strain>
    </source>
</reference>
<evidence type="ECO:0000256" key="2">
    <source>
        <dbReference type="ARBA" id="ARBA00009021"/>
    </source>
</evidence>
<evidence type="ECO:0000256" key="1">
    <source>
        <dbReference type="ARBA" id="ARBA00004496"/>
    </source>
</evidence>
<gene>
    <name evidence="10" type="ORF">M501DRAFT_979141</name>
</gene>
<dbReference type="Proteomes" id="UP000799429">
    <property type="component" value="Unassembled WGS sequence"/>
</dbReference>
<dbReference type="PANTHER" id="PTHR11805:SF1">
    <property type="entry name" value="CYSTEINE-RICH PDZ-BINDING PROTEIN"/>
    <property type="match status" value="1"/>
</dbReference>
<evidence type="ECO:0000313" key="11">
    <source>
        <dbReference type="Proteomes" id="UP000799429"/>
    </source>
</evidence>
<comment type="similarity">
    <text evidence="2">Belongs to the CRIPT family.</text>
</comment>
<dbReference type="GO" id="GO:0005737">
    <property type="term" value="C:cytoplasm"/>
    <property type="evidence" value="ECO:0007669"/>
    <property type="project" value="UniProtKB-SubCell"/>
</dbReference>
<accession>A0A9P4S7P5</accession>
<sequence>MVCTKCAKNQQRTQLATPAVKKKTDSYTLPSAGKGPTLGTTGVSKSKLLTKPAKNPLLQISSNCDGCKTRTTQGHKFCQRCAYSKNACTICGKNMSKASSKALVVEGQKFSNK</sequence>
<evidence type="ECO:0000256" key="7">
    <source>
        <dbReference type="ARBA" id="ARBA00023187"/>
    </source>
</evidence>
<dbReference type="OrthoDB" id="147332at2759"/>
<dbReference type="GO" id="GO:0005681">
    <property type="term" value="C:spliceosomal complex"/>
    <property type="evidence" value="ECO:0007669"/>
    <property type="project" value="UniProtKB-KW"/>
</dbReference>
<evidence type="ECO:0000256" key="3">
    <source>
        <dbReference type="ARBA" id="ARBA00018615"/>
    </source>
</evidence>
<evidence type="ECO:0000313" key="10">
    <source>
        <dbReference type="EMBL" id="KAF2836690.1"/>
    </source>
</evidence>
<dbReference type="GO" id="GO:0006397">
    <property type="term" value="P:mRNA processing"/>
    <property type="evidence" value="ECO:0007669"/>
    <property type="project" value="UniProtKB-KW"/>
</dbReference>
<comment type="caution">
    <text evidence="10">The sequence shown here is derived from an EMBL/GenBank/DDBJ whole genome shotgun (WGS) entry which is preliminary data.</text>
</comment>
<keyword evidence="7" id="KW-0508">mRNA splicing</keyword>
<keyword evidence="6" id="KW-0747">Spliceosome</keyword>
<evidence type="ECO:0000256" key="5">
    <source>
        <dbReference type="ARBA" id="ARBA00022664"/>
    </source>
</evidence>
<dbReference type="GO" id="GO:0031122">
    <property type="term" value="P:cytoplasmic microtubule organization"/>
    <property type="evidence" value="ECO:0007669"/>
    <property type="project" value="TreeGrafter"/>
</dbReference>
<keyword evidence="4" id="KW-0963">Cytoplasm</keyword>
<feature type="region of interest" description="Disordered" evidence="9">
    <location>
        <begin position="17"/>
        <end position="46"/>
    </location>
</feature>
<dbReference type="GO" id="GO:0008017">
    <property type="term" value="F:microtubule binding"/>
    <property type="evidence" value="ECO:0007669"/>
    <property type="project" value="TreeGrafter"/>
</dbReference>
<organism evidence="10 11">
    <name type="scientific">Patellaria atrata CBS 101060</name>
    <dbReference type="NCBI Taxonomy" id="1346257"/>
    <lineage>
        <taxon>Eukaryota</taxon>
        <taxon>Fungi</taxon>
        <taxon>Dikarya</taxon>
        <taxon>Ascomycota</taxon>
        <taxon>Pezizomycotina</taxon>
        <taxon>Dothideomycetes</taxon>
        <taxon>Dothideomycetes incertae sedis</taxon>
        <taxon>Patellariales</taxon>
        <taxon>Patellariaceae</taxon>
        <taxon>Patellaria</taxon>
    </lineage>
</organism>
<dbReference type="GO" id="GO:0008380">
    <property type="term" value="P:RNA splicing"/>
    <property type="evidence" value="ECO:0007669"/>
    <property type="project" value="UniProtKB-KW"/>
</dbReference>
<dbReference type="EMBL" id="MU006102">
    <property type="protein sequence ID" value="KAF2836690.1"/>
    <property type="molecule type" value="Genomic_DNA"/>
</dbReference>
<keyword evidence="5" id="KW-0507">mRNA processing</keyword>
<proteinExistence type="inferred from homology"/>
<evidence type="ECO:0000256" key="6">
    <source>
        <dbReference type="ARBA" id="ARBA00022728"/>
    </source>
</evidence>
<dbReference type="Pfam" id="PF10235">
    <property type="entry name" value="Cript"/>
    <property type="match status" value="1"/>
</dbReference>